<dbReference type="Pfam" id="PF00069">
    <property type="entry name" value="Pkinase"/>
    <property type="match status" value="1"/>
</dbReference>
<dbReference type="InterPro" id="IPR011009">
    <property type="entry name" value="Kinase-like_dom_sf"/>
</dbReference>
<evidence type="ECO:0000256" key="6">
    <source>
        <dbReference type="ARBA" id="ARBA00022840"/>
    </source>
</evidence>
<comment type="catalytic activity">
    <reaction evidence="8">
        <text>L-seryl-[protein] + ATP = O-phospho-L-seryl-[protein] + ADP + H(+)</text>
        <dbReference type="Rhea" id="RHEA:17989"/>
        <dbReference type="Rhea" id="RHEA-COMP:9863"/>
        <dbReference type="Rhea" id="RHEA-COMP:11604"/>
        <dbReference type="ChEBI" id="CHEBI:15378"/>
        <dbReference type="ChEBI" id="CHEBI:29999"/>
        <dbReference type="ChEBI" id="CHEBI:30616"/>
        <dbReference type="ChEBI" id="CHEBI:83421"/>
        <dbReference type="ChEBI" id="CHEBI:456216"/>
        <dbReference type="EC" id="2.7.11.1"/>
    </reaction>
</comment>
<keyword evidence="5" id="KW-0418">Kinase</keyword>
<evidence type="ECO:0000256" key="5">
    <source>
        <dbReference type="ARBA" id="ARBA00022777"/>
    </source>
</evidence>
<comment type="caution">
    <text evidence="11">The sequence shown here is derived from an EMBL/GenBank/DDBJ whole genome shotgun (WGS) entry which is preliminary data.</text>
</comment>
<keyword evidence="12" id="KW-1185">Reference proteome</keyword>
<dbReference type="SUPFAM" id="SSF56112">
    <property type="entry name" value="Protein kinase-like (PK-like)"/>
    <property type="match status" value="1"/>
</dbReference>
<keyword evidence="6 9" id="KW-0067">ATP-binding</keyword>
<dbReference type="PANTHER" id="PTHR47634">
    <property type="entry name" value="PROTEIN KINASE DOMAIN-CONTAINING PROTEIN-RELATED"/>
    <property type="match status" value="1"/>
</dbReference>
<dbReference type="InterPro" id="IPR008271">
    <property type="entry name" value="Ser/Thr_kinase_AS"/>
</dbReference>
<dbReference type="GO" id="GO:0004674">
    <property type="term" value="F:protein serine/threonine kinase activity"/>
    <property type="evidence" value="ECO:0007669"/>
    <property type="project" value="UniProtKB-KW"/>
</dbReference>
<dbReference type="GO" id="GO:0050684">
    <property type="term" value="P:regulation of mRNA processing"/>
    <property type="evidence" value="ECO:0007669"/>
    <property type="project" value="TreeGrafter"/>
</dbReference>
<dbReference type="PROSITE" id="PS50011">
    <property type="entry name" value="PROTEIN_KINASE_DOM"/>
    <property type="match status" value="1"/>
</dbReference>
<evidence type="ECO:0000256" key="2">
    <source>
        <dbReference type="ARBA" id="ARBA00022527"/>
    </source>
</evidence>
<feature type="binding site" evidence="9">
    <location>
        <position position="227"/>
    </location>
    <ligand>
        <name>ATP</name>
        <dbReference type="ChEBI" id="CHEBI:30616"/>
    </ligand>
</feature>
<reference evidence="11 12" key="1">
    <citation type="journal article" date="2016" name="Sci. Rep.">
        <title>Penicillium arizonense, a new, genome sequenced fungal species, reveals a high chemical diversity in secreted metabolites.</title>
        <authorList>
            <person name="Grijseels S."/>
            <person name="Nielsen J.C."/>
            <person name="Randelovic M."/>
            <person name="Nielsen J."/>
            <person name="Nielsen K.F."/>
            <person name="Workman M."/>
            <person name="Frisvad J.C."/>
        </authorList>
    </citation>
    <scope>NUCLEOTIDE SEQUENCE [LARGE SCALE GENOMIC DNA]</scope>
    <source>
        <strain evidence="11 12">CBS 141311</strain>
    </source>
</reference>
<dbReference type="AlphaFoldDB" id="A0A1F5L1H9"/>
<dbReference type="GeneID" id="34582361"/>
<dbReference type="InterPro" id="IPR051334">
    <property type="entry name" value="SRPK"/>
</dbReference>
<comment type="catalytic activity">
    <reaction evidence="7">
        <text>L-threonyl-[protein] + ATP = O-phospho-L-threonyl-[protein] + ADP + H(+)</text>
        <dbReference type="Rhea" id="RHEA:46608"/>
        <dbReference type="Rhea" id="RHEA-COMP:11060"/>
        <dbReference type="Rhea" id="RHEA-COMP:11605"/>
        <dbReference type="ChEBI" id="CHEBI:15378"/>
        <dbReference type="ChEBI" id="CHEBI:30013"/>
        <dbReference type="ChEBI" id="CHEBI:30616"/>
        <dbReference type="ChEBI" id="CHEBI:61977"/>
        <dbReference type="ChEBI" id="CHEBI:456216"/>
        <dbReference type="EC" id="2.7.11.1"/>
    </reaction>
</comment>
<evidence type="ECO:0000256" key="7">
    <source>
        <dbReference type="ARBA" id="ARBA00047899"/>
    </source>
</evidence>
<keyword evidence="3" id="KW-0808">Transferase</keyword>
<dbReference type="Proteomes" id="UP000177622">
    <property type="component" value="Unassembled WGS sequence"/>
</dbReference>
<evidence type="ECO:0000259" key="10">
    <source>
        <dbReference type="PROSITE" id="PS50011"/>
    </source>
</evidence>
<dbReference type="InterPro" id="IPR000719">
    <property type="entry name" value="Prot_kinase_dom"/>
</dbReference>
<dbReference type="PANTHER" id="PTHR47634:SF9">
    <property type="entry name" value="PROTEIN KINASE DOMAIN-CONTAINING PROTEIN-RELATED"/>
    <property type="match status" value="1"/>
</dbReference>
<dbReference type="SMART" id="SM00220">
    <property type="entry name" value="S_TKc"/>
    <property type="match status" value="1"/>
</dbReference>
<dbReference type="RefSeq" id="XP_022482521.1">
    <property type="nucleotide sequence ID" value="XM_022637627.1"/>
</dbReference>
<dbReference type="PROSITE" id="PS00108">
    <property type="entry name" value="PROTEIN_KINASE_ST"/>
    <property type="match status" value="1"/>
</dbReference>
<gene>
    <name evidence="11" type="ORF">PENARI_c070G09273</name>
</gene>
<dbReference type="OrthoDB" id="5979581at2759"/>
<evidence type="ECO:0000256" key="3">
    <source>
        <dbReference type="ARBA" id="ARBA00022679"/>
    </source>
</evidence>
<evidence type="ECO:0000256" key="8">
    <source>
        <dbReference type="ARBA" id="ARBA00048679"/>
    </source>
</evidence>
<name>A0A1F5L1H9_PENAI</name>
<evidence type="ECO:0000313" key="11">
    <source>
        <dbReference type="EMBL" id="OGE47055.1"/>
    </source>
</evidence>
<dbReference type="InterPro" id="IPR017441">
    <property type="entry name" value="Protein_kinase_ATP_BS"/>
</dbReference>
<feature type="domain" description="Protein kinase" evidence="10">
    <location>
        <begin position="193"/>
        <end position="548"/>
    </location>
</feature>
<dbReference type="EMBL" id="LXJU01000070">
    <property type="protein sequence ID" value="OGE47055.1"/>
    <property type="molecule type" value="Genomic_DNA"/>
</dbReference>
<dbReference type="PROSITE" id="PS00107">
    <property type="entry name" value="PROTEIN_KINASE_ATP"/>
    <property type="match status" value="1"/>
</dbReference>
<dbReference type="Gene3D" id="1.10.510.10">
    <property type="entry name" value="Transferase(Phosphotransferase) domain 1"/>
    <property type="match status" value="1"/>
</dbReference>
<dbReference type="STRING" id="1835702.A0A1F5L1H9"/>
<keyword evidence="4 9" id="KW-0547">Nucleotide-binding</keyword>
<dbReference type="GO" id="GO:0005524">
    <property type="term" value="F:ATP binding"/>
    <property type="evidence" value="ECO:0007669"/>
    <property type="project" value="UniProtKB-UniRule"/>
</dbReference>
<sequence>MGTSLILYIHPPWLTGTYSPAKGPLMSAQSIMPRNSTNIRRAFSSTATTAKALLEIIWEGTKSHPKYEDLLKEKMKKNRKLAGADKVKFAGEPHTSDKDKELRASGQIFQGQSRLTSVHVYANGSVEYSKASFNGAQEAMSPVWALKHRPWPLSTAVAPKLPMNEAVEEERTPYYDPARFYPARLGNVLKGRYQLATKLGYGSSSTIWLARDLNQWRWLREKYVALKINSSAHHSRENAAQAELDILRHVSDANPQHKGWGFIRRPLDSFILEHGLARHLTLVFEPLREPLWIYRKRFIDDVIPSDVLKILLQMVLHGLDYLHSECHVIHTDLKPDNIMIKIEDPSILEESARDEYEHPLPQKSCSDGRTIYLSRNDFGISEKTTGIIQITDFDLSVRGDKPNRGCIQAEIYRAPEVILDAGYSYSADIWSLGVMLWDVLEGKKLFKEVDPLQVQGYDELNHLGHISALLGPPPKELLDKGTRTDLFYKSDAQFKGTTIAPSDFNFENSIRNIHNEDKRMFIETNNCCEIVFEIFENGYSQCCPQTDP</sequence>
<proteinExistence type="predicted"/>
<evidence type="ECO:0000256" key="1">
    <source>
        <dbReference type="ARBA" id="ARBA00012513"/>
    </source>
</evidence>
<dbReference type="GO" id="GO:0000245">
    <property type="term" value="P:spliceosomal complex assembly"/>
    <property type="evidence" value="ECO:0007669"/>
    <property type="project" value="TreeGrafter"/>
</dbReference>
<protein>
    <recommendedName>
        <fullName evidence="1">non-specific serine/threonine protein kinase</fullName>
        <ecNumber evidence="1">2.7.11.1</ecNumber>
    </recommendedName>
</protein>
<dbReference type="Gene3D" id="3.30.200.20">
    <property type="entry name" value="Phosphorylase Kinase, domain 1"/>
    <property type="match status" value="1"/>
</dbReference>
<dbReference type="EC" id="2.7.11.1" evidence="1"/>
<organism evidence="11 12">
    <name type="scientific">Penicillium arizonense</name>
    <dbReference type="NCBI Taxonomy" id="1835702"/>
    <lineage>
        <taxon>Eukaryota</taxon>
        <taxon>Fungi</taxon>
        <taxon>Dikarya</taxon>
        <taxon>Ascomycota</taxon>
        <taxon>Pezizomycotina</taxon>
        <taxon>Eurotiomycetes</taxon>
        <taxon>Eurotiomycetidae</taxon>
        <taxon>Eurotiales</taxon>
        <taxon>Aspergillaceae</taxon>
        <taxon>Penicillium</taxon>
    </lineage>
</organism>
<evidence type="ECO:0000313" key="12">
    <source>
        <dbReference type="Proteomes" id="UP000177622"/>
    </source>
</evidence>
<keyword evidence="2" id="KW-0723">Serine/threonine-protein kinase</keyword>
<accession>A0A1F5L1H9</accession>
<evidence type="ECO:0000256" key="9">
    <source>
        <dbReference type="PROSITE-ProRule" id="PRU10141"/>
    </source>
</evidence>
<evidence type="ECO:0000256" key="4">
    <source>
        <dbReference type="ARBA" id="ARBA00022741"/>
    </source>
</evidence>